<keyword evidence="2" id="KW-1185">Reference proteome</keyword>
<evidence type="ECO:0000313" key="2">
    <source>
        <dbReference type="Proteomes" id="UP000464178"/>
    </source>
</evidence>
<proteinExistence type="predicted"/>
<dbReference type="Proteomes" id="UP000464178">
    <property type="component" value="Chromosome"/>
</dbReference>
<evidence type="ECO:0008006" key="3">
    <source>
        <dbReference type="Google" id="ProtNLM"/>
    </source>
</evidence>
<accession>A0A6P2D4R2</accession>
<dbReference type="EMBL" id="LR593886">
    <property type="protein sequence ID" value="VTR96288.1"/>
    <property type="molecule type" value="Genomic_DNA"/>
</dbReference>
<dbReference type="AlphaFoldDB" id="A0A6P2D4R2"/>
<dbReference type="KEGG" id="gms:SOIL9_14260"/>
<reference evidence="1 2" key="1">
    <citation type="submission" date="2019-05" db="EMBL/GenBank/DDBJ databases">
        <authorList>
            <consortium name="Science for Life Laboratories"/>
        </authorList>
    </citation>
    <scope>NUCLEOTIDE SEQUENCE [LARGE SCALE GENOMIC DNA]</scope>
    <source>
        <strain evidence="1">Soil9</strain>
    </source>
</reference>
<organism evidence="1 2">
    <name type="scientific">Gemmata massiliana</name>
    <dbReference type="NCBI Taxonomy" id="1210884"/>
    <lineage>
        <taxon>Bacteria</taxon>
        <taxon>Pseudomonadati</taxon>
        <taxon>Planctomycetota</taxon>
        <taxon>Planctomycetia</taxon>
        <taxon>Gemmatales</taxon>
        <taxon>Gemmataceae</taxon>
        <taxon>Gemmata</taxon>
    </lineage>
</organism>
<evidence type="ECO:0000313" key="1">
    <source>
        <dbReference type="EMBL" id="VTR96288.1"/>
    </source>
</evidence>
<gene>
    <name evidence="1" type="ORF">SOIL9_14260</name>
</gene>
<protein>
    <recommendedName>
        <fullName evidence="3">SMI1/KNR4 family protein</fullName>
    </recommendedName>
</protein>
<dbReference type="RefSeq" id="WP_232069787.1">
    <property type="nucleotide sequence ID" value="NZ_LR593886.1"/>
</dbReference>
<name>A0A6P2D4R2_9BACT</name>
<sequence length="249" mass="27799">MTEADWLACENPWDMLEALFTRARSRAASDERYRQFGIACCRRLGDVLDVADTDALDCLELHAKSGLCEALLRARQVRLQGDRMNNPVTRMPWTYQPVEFRAAARVFASSAVWSCTRKRDTQAALAYYAAGCAKAHLRAADRGLEPTTSLLRELEREPDPTERAAQADLLRDIFGNPFRPVAFSPKWRTSTARAVALQMYESRDFSALPILADALQDAGCDSAHVLDHCRGEGPHVRGCWVVDRVLGKG</sequence>